<protein>
    <recommendedName>
        <fullName evidence="4">Protein arginine N-methyltransferase</fullName>
    </recommendedName>
</protein>
<dbReference type="Pfam" id="PF05185">
    <property type="entry name" value="PRMT5"/>
    <property type="match status" value="1"/>
</dbReference>
<feature type="domain" description="PRMT5 oligomerisation" evidence="10">
    <location>
        <begin position="459"/>
        <end position="639"/>
    </location>
</feature>
<dbReference type="GO" id="GO:0032259">
    <property type="term" value="P:methylation"/>
    <property type="evidence" value="ECO:0007669"/>
    <property type="project" value="UniProtKB-KW"/>
</dbReference>
<feature type="domain" description="PRMT5 arginine-N-methyltransferase" evidence="8">
    <location>
        <begin position="293"/>
        <end position="456"/>
    </location>
</feature>
<evidence type="ECO:0000313" key="11">
    <source>
        <dbReference type="EMBL" id="CEP23235.1"/>
    </source>
</evidence>
<feature type="binding site" evidence="6">
    <location>
        <begin position="410"/>
        <end position="411"/>
    </location>
    <ligand>
        <name>S-adenosyl-L-methionine</name>
        <dbReference type="ChEBI" id="CHEBI:59789"/>
    </ligand>
</feature>
<accession>A0A0H5C535</accession>
<evidence type="ECO:0000259" key="9">
    <source>
        <dbReference type="Pfam" id="PF17285"/>
    </source>
</evidence>
<dbReference type="InterPro" id="IPR035075">
    <property type="entry name" value="PRMT5"/>
</dbReference>
<feature type="binding site" evidence="6">
    <location>
        <position position="318"/>
    </location>
    <ligand>
        <name>S-adenosyl-L-methionine</name>
        <dbReference type="ChEBI" id="CHEBI:59789"/>
    </ligand>
</feature>
<dbReference type="GO" id="GO:0005634">
    <property type="term" value="C:nucleus"/>
    <property type="evidence" value="ECO:0007669"/>
    <property type="project" value="TreeGrafter"/>
</dbReference>
<dbReference type="PANTHER" id="PTHR10738:SF0">
    <property type="entry name" value="PROTEIN ARGININE N-METHYLTRANSFERASE 5"/>
    <property type="match status" value="1"/>
</dbReference>
<dbReference type="Gene3D" id="3.20.20.150">
    <property type="entry name" value="Divalent-metal-dependent TIM barrel enzymes"/>
    <property type="match status" value="1"/>
</dbReference>
<comment type="similarity">
    <text evidence="4">Belongs to the class I-like SAM-binding methyltransferase superfamily.</text>
</comment>
<evidence type="ECO:0000259" key="8">
    <source>
        <dbReference type="Pfam" id="PF05185"/>
    </source>
</evidence>
<dbReference type="InterPro" id="IPR029063">
    <property type="entry name" value="SAM-dependent_MTases_sf"/>
</dbReference>
<dbReference type="PROSITE" id="PS51678">
    <property type="entry name" value="SAM_MT_PRMT"/>
    <property type="match status" value="1"/>
</dbReference>
<evidence type="ECO:0000256" key="2">
    <source>
        <dbReference type="ARBA" id="ARBA00022679"/>
    </source>
</evidence>
<dbReference type="InterPro" id="IPR025799">
    <property type="entry name" value="Arg_MeTrfase"/>
</dbReference>
<gene>
    <name evidence="11" type="primary">hsl7</name>
    <name evidence="11" type="ORF">BN1211_3768</name>
</gene>
<dbReference type="GO" id="GO:0005829">
    <property type="term" value="C:cytosol"/>
    <property type="evidence" value="ECO:0007669"/>
    <property type="project" value="TreeGrafter"/>
</dbReference>
<feature type="active site" description="Proton donor/acceptor" evidence="5">
    <location>
        <position position="426"/>
    </location>
</feature>
<feature type="binding site" evidence="6">
    <location>
        <position position="383"/>
    </location>
    <ligand>
        <name>S-adenosyl-L-methionine</name>
        <dbReference type="ChEBI" id="CHEBI:59789"/>
    </ligand>
</feature>
<dbReference type="PANTHER" id="PTHR10738">
    <property type="entry name" value="PROTEIN ARGININE N-METHYLTRANSFERASE 5"/>
    <property type="match status" value="1"/>
</dbReference>
<evidence type="ECO:0000256" key="1">
    <source>
        <dbReference type="ARBA" id="ARBA00022603"/>
    </source>
</evidence>
<feature type="binding site" evidence="6">
    <location>
        <begin position="327"/>
        <end position="328"/>
    </location>
    <ligand>
        <name>S-adenosyl-L-methionine</name>
        <dbReference type="ChEBI" id="CHEBI:59789"/>
    </ligand>
</feature>
<dbReference type="InterPro" id="IPR035247">
    <property type="entry name" value="PRMT5_TIM"/>
</dbReference>
<reference evidence="12" key="1">
    <citation type="journal article" date="2015" name="J. Biotechnol.">
        <title>The structure of the Cyberlindnera jadinii genome and its relation to Candida utilis analyzed by the occurrence of single nucleotide polymorphisms.</title>
        <authorList>
            <person name="Rupp O."/>
            <person name="Brinkrolf K."/>
            <person name="Buerth C."/>
            <person name="Kunigo M."/>
            <person name="Schneider J."/>
            <person name="Jaenicke S."/>
            <person name="Goesmann A."/>
            <person name="Puehler A."/>
            <person name="Jaeger K.-E."/>
            <person name="Ernst J.F."/>
        </authorList>
    </citation>
    <scope>NUCLEOTIDE SEQUENCE [LARGE SCALE GENOMIC DNA]</scope>
    <source>
        <strain evidence="12">ATCC 18201 / CBS 1600 / BCRC 20928 / JCM 3617 / NBRC 0987 / NRRL Y-1542</strain>
    </source>
</reference>
<evidence type="ECO:0000256" key="4">
    <source>
        <dbReference type="PIRNR" id="PIRNR015894"/>
    </source>
</evidence>
<evidence type="ECO:0000256" key="5">
    <source>
        <dbReference type="PIRSR" id="PIRSR015894-1"/>
    </source>
</evidence>
<keyword evidence="1 4" id="KW-0489">Methyltransferase</keyword>
<dbReference type="Pfam" id="PF17286">
    <property type="entry name" value="PRMT5_C"/>
    <property type="match status" value="1"/>
</dbReference>
<dbReference type="Proteomes" id="UP000038830">
    <property type="component" value="Unassembled WGS sequence"/>
</dbReference>
<evidence type="ECO:0000259" key="10">
    <source>
        <dbReference type="Pfam" id="PF17286"/>
    </source>
</evidence>
<dbReference type="SUPFAM" id="SSF53335">
    <property type="entry name" value="S-adenosyl-L-methionine-dependent methyltransferases"/>
    <property type="match status" value="1"/>
</dbReference>
<dbReference type="AlphaFoldDB" id="A0A0H5C535"/>
<proteinExistence type="inferred from homology"/>
<keyword evidence="3 4" id="KW-0949">S-adenosyl-L-methionine</keyword>
<evidence type="ECO:0000313" key="12">
    <source>
        <dbReference type="Proteomes" id="UP000038830"/>
    </source>
</evidence>
<feature type="site" description="Critical for specifying symmetric addition of methyl groups" evidence="7">
    <location>
        <position position="321"/>
    </location>
</feature>
<dbReference type="CDD" id="cd02440">
    <property type="entry name" value="AdoMet_MTases"/>
    <property type="match status" value="1"/>
</dbReference>
<dbReference type="Gene3D" id="2.70.160.11">
    <property type="entry name" value="Hnrnp arginine n-methyltransferase1"/>
    <property type="match status" value="1"/>
</dbReference>
<sequence>MSSSHTRVGVKPVIPSKSSARDNGELILGYTQAGYSNVLVSITNLQYREKSKRAFQLSKNSSSLKVPSPSAQDVNIYSGPHVESTIGLIASWIELEHENDSIAEFSRQVLMHELEYAKFVGLKHLIIAPPKDLLRLSQFSNIIQDILQFTSESLITISVSLPICEELQENSIDPLGTWDMWNSIRTSVDYNDRLKLSLALAKGSIPLEVVYRWYSEPVSCLLMSSSVFLINNKGYPVLSKSNQRILEIFKGKSPLLLLHGLEKAPQTVEHSGYMQYLKYITVKNHQTLSKIDEFGMSHNDVLLPPLQPLHQNLDNFTYSVFECDTVKYDLYGKAIFSALNDLSQLTKINIAIAGAGKGGLVDCVFNIITKLEMQTKCVVTAIEKNSSAVISLEQRNIMNWGSSIQIIHTDMRSWAPKESYNIIISELLGSFGCNELSPECLKPLEQYLDREHGIFIPQEYTSHLIPVSSPKLYAKLQSLGNPDAFHKQYVCKLHEYSPCCHKANDLWTFSHPLKTDLTKRSITTFRIHAKTTIHGLAGYFSARLYKDIIISTKPDEHTQDLISWFPFYFPLEMPLYVTDDTELEVSMIRGHSGGRTWYSWSLECFMYLIVPSEDREELQVRIRTNGTKIHNHKGRAYAIEESIIS</sequence>
<dbReference type="PIRSF" id="PIRSF015894">
    <property type="entry name" value="Skb1_MeTrfase"/>
    <property type="match status" value="1"/>
</dbReference>
<dbReference type="InterPro" id="IPR007857">
    <property type="entry name" value="Arg_MeTrfase_PRMT5"/>
</dbReference>
<dbReference type="GO" id="GO:0006355">
    <property type="term" value="P:regulation of DNA-templated transcription"/>
    <property type="evidence" value="ECO:0007669"/>
    <property type="project" value="TreeGrafter"/>
</dbReference>
<name>A0A0H5C535_CYBJN</name>
<keyword evidence="2 4" id="KW-0808">Transferase</keyword>
<evidence type="ECO:0000256" key="7">
    <source>
        <dbReference type="PIRSR" id="PIRSR015894-3"/>
    </source>
</evidence>
<feature type="domain" description="PRMT5 TIM barrel" evidence="9">
    <location>
        <begin position="34"/>
        <end position="281"/>
    </location>
</feature>
<evidence type="ECO:0000256" key="6">
    <source>
        <dbReference type="PIRSR" id="PIRSR015894-2"/>
    </source>
</evidence>
<evidence type="ECO:0000256" key="3">
    <source>
        <dbReference type="ARBA" id="ARBA00022691"/>
    </source>
</evidence>
<feature type="active site" description="Proton donor/acceptor" evidence="5">
    <location>
        <position position="435"/>
    </location>
</feature>
<dbReference type="EMBL" id="CDQK01000004">
    <property type="protein sequence ID" value="CEP23235.1"/>
    <property type="molecule type" value="Genomic_DNA"/>
</dbReference>
<dbReference type="GO" id="GO:0016274">
    <property type="term" value="F:protein-arginine N-methyltransferase activity"/>
    <property type="evidence" value="ECO:0007669"/>
    <property type="project" value="InterPro"/>
</dbReference>
<dbReference type="Gene3D" id="3.40.50.150">
    <property type="entry name" value="Vaccinia Virus protein VP39"/>
    <property type="match status" value="1"/>
</dbReference>
<dbReference type="InterPro" id="IPR035248">
    <property type="entry name" value="PRMT5_C"/>
</dbReference>
<dbReference type="Pfam" id="PF17285">
    <property type="entry name" value="PRMT5_TIM"/>
    <property type="match status" value="1"/>
</dbReference>
<organism evidence="11 12">
    <name type="scientific">Cyberlindnera jadinii (strain ATCC 18201 / CBS 1600 / BCRC 20928 / JCM 3617 / NBRC 0987 / NRRL Y-1542)</name>
    <name type="common">Torula yeast</name>
    <name type="synonym">Candida utilis</name>
    <dbReference type="NCBI Taxonomy" id="983966"/>
    <lineage>
        <taxon>Eukaryota</taxon>
        <taxon>Fungi</taxon>
        <taxon>Dikarya</taxon>
        <taxon>Ascomycota</taxon>
        <taxon>Saccharomycotina</taxon>
        <taxon>Saccharomycetes</taxon>
        <taxon>Phaffomycetales</taxon>
        <taxon>Phaffomycetaceae</taxon>
        <taxon>Cyberlindnera</taxon>
    </lineage>
</organism>